<gene>
    <name evidence="2" type="ORF">NX784_27500</name>
</gene>
<accession>A0ABT1ZZG5</accession>
<protein>
    <submittedName>
        <fullName evidence="2">AAA family ATPase</fullName>
    </submittedName>
</protein>
<dbReference type="PANTHER" id="PTHR43581:SF2">
    <property type="entry name" value="EXCINUCLEASE ATPASE SUBUNIT"/>
    <property type="match status" value="1"/>
</dbReference>
<dbReference type="EMBL" id="JANUGW010000032">
    <property type="protein sequence ID" value="MCS0585330.1"/>
    <property type="molecule type" value="Genomic_DNA"/>
</dbReference>
<feature type="domain" description="AAA+ ATPase" evidence="1">
    <location>
        <begin position="21"/>
        <end position="328"/>
    </location>
</feature>
<dbReference type="Pfam" id="PF13304">
    <property type="entry name" value="AAA_21"/>
    <property type="match status" value="1"/>
</dbReference>
<dbReference type="RefSeq" id="WP_258819856.1">
    <property type="nucleotide sequence ID" value="NZ_JANUGW010000032.1"/>
</dbReference>
<comment type="caution">
    <text evidence="2">The sequence shown here is derived from an EMBL/GenBank/DDBJ whole genome shotgun (WGS) entry which is preliminary data.</text>
</comment>
<dbReference type="Proteomes" id="UP001204151">
    <property type="component" value="Unassembled WGS sequence"/>
</dbReference>
<organism evidence="2 3">
    <name type="scientific">Massilia pinisoli</name>
    <dbReference type="NCBI Taxonomy" id="1772194"/>
    <lineage>
        <taxon>Bacteria</taxon>
        <taxon>Pseudomonadati</taxon>
        <taxon>Pseudomonadota</taxon>
        <taxon>Betaproteobacteria</taxon>
        <taxon>Burkholderiales</taxon>
        <taxon>Oxalobacteraceae</taxon>
        <taxon>Telluria group</taxon>
        <taxon>Massilia</taxon>
    </lineage>
</organism>
<proteinExistence type="predicted"/>
<reference evidence="2 3" key="1">
    <citation type="submission" date="2022-08" db="EMBL/GenBank/DDBJ databases">
        <title>Reclassification of Massilia species as members of the genera Telluria, Duganella, Pseudoduganella, Mokoshia gen. nov. and Zemynaea gen. nov. using orthogonal and non-orthogonal genome-based approaches.</title>
        <authorList>
            <person name="Bowman J.P."/>
        </authorList>
    </citation>
    <scope>NUCLEOTIDE SEQUENCE [LARGE SCALE GENOMIC DNA]</scope>
    <source>
        <strain evidence="2 3">JCM 31316</strain>
    </source>
</reference>
<dbReference type="InterPro" id="IPR027417">
    <property type="entry name" value="P-loop_NTPase"/>
</dbReference>
<keyword evidence="3" id="KW-1185">Reference proteome</keyword>
<evidence type="ECO:0000313" key="3">
    <source>
        <dbReference type="Proteomes" id="UP001204151"/>
    </source>
</evidence>
<dbReference type="InterPro" id="IPR003959">
    <property type="entry name" value="ATPase_AAA_core"/>
</dbReference>
<dbReference type="InterPro" id="IPR003593">
    <property type="entry name" value="AAA+_ATPase"/>
</dbReference>
<dbReference type="SUPFAM" id="SSF52540">
    <property type="entry name" value="P-loop containing nucleoside triphosphate hydrolases"/>
    <property type="match status" value="1"/>
</dbReference>
<dbReference type="CDD" id="cd00267">
    <property type="entry name" value="ABC_ATPase"/>
    <property type="match status" value="1"/>
</dbReference>
<evidence type="ECO:0000259" key="1">
    <source>
        <dbReference type="SMART" id="SM00382"/>
    </source>
</evidence>
<dbReference type="PANTHER" id="PTHR43581">
    <property type="entry name" value="ATP/GTP PHOSPHATASE"/>
    <property type="match status" value="1"/>
</dbReference>
<dbReference type="Gene3D" id="3.40.50.300">
    <property type="entry name" value="P-loop containing nucleotide triphosphate hydrolases"/>
    <property type="match status" value="2"/>
</dbReference>
<dbReference type="InterPro" id="IPR051396">
    <property type="entry name" value="Bact_Antivir_Def_Nuclease"/>
</dbReference>
<evidence type="ECO:0000313" key="2">
    <source>
        <dbReference type="EMBL" id="MCS0585330.1"/>
    </source>
</evidence>
<sequence>MITNLQLRNFTAFTALSIEFSPGINIIIGENGTGKTHLLKAIQALSGPEVLGELAGEQLARKLCRLYHPLSEQVGELRRAGTRGEALLSITFASGQEVAVRFSGSATVSKVRTSMSGEASPAIFIPTKEVLSLVRGLTADQSHLPTIERIFDNGYLDLANQLVKEGVNDLDAKVQLDPRFTSIVPRLINLIGGQYLLENGRFVFESGRFVEKEAATRSKAQHAQMYQDSTEWKFVPSSKYRLSSGMTAEGFRKIGVLQRLLSNGSLNPGTTGPLLWDEPESNLNPKLMKDLVQALLELARNGQQVILATHDYVLLKWFDLLMDKGKGDQVRFHVLSRDADSGQVCLDSMDDYRAIEPNAIADTFNELTKEQVARKMGALGK</sequence>
<name>A0ABT1ZZG5_9BURK</name>
<dbReference type="SMART" id="SM00382">
    <property type="entry name" value="AAA"/>
    <property type="match status" value="1"/>
</dbReference>